<comment type="similarity">
    <text evidence="8">Belongs to the methyl-accepting chemotaxis (MCP) protein family.</text>
</comment>
<dbReference type="InterPro" id="IPR033479">
    <property type="entry name" value="dCache_1"/>
</dbReference>
<keyword evidence="7 9" id="KW-0807">Transducer</keyword>
<dbReference type="CDD" id="cd06225">
    <property type="entry name" value="HAMP"/>
    <property type="match status" value="1"/>
</dbReference>
<accession>A0A938XW20</accession>
<dbReference type="GO" id="GO:0007165">
    <property type="term" value="P:signal transduction"/>
    <property type="evidence" value="ECO:0007669"/>
    <property type="project" value="UniProtKB-KW"/>
</dbReference>
<dbReference type="Proteomes" id="UP000717624">
    <property type="component" value="Unassembled WGS sequence"/>
</dbReference>
<dbReference type="FunFam" id="1.10.287.950:FF:000001">
    <property type="entry name" value="Methyl-accepting chemotaxis sensory transducer"/>
    <property type="match status" value="1"/>
</dbReference>
<evidence type="ECO:0000256" key="8">
    <source>
        <dbReference type="ARBA" id="ARBA00029447"/>
    </source>
</evidence>
<dbReference type="SUPFAM" id="SSF103190">
    <property type="entry name" value="Sensory domain-like"/>
    <property type="match status" value="1"/>
</dbReference>
<dbReference type="Gene3D" id="3.30.450.20">
    <property type="entry name" value="PAS domain"/>
    <property type="match status" value="1"/>
</dbReference>
<dbReference type="Pfam" id="PF00672">
    <property type="entry name" value="HAMP"/>
    <property type="match status" value="1"/>
</dbReference>
<organism evidence="13 14">
    <name type="scientific">Brevibacillus fulvus</name>
    <dbReference type="NCBI Taxonomy" id="1125967"/>
    <lineage>
        <taxon>Bacteria</taxon>
        <taxon>Bacillati</taxon>
        <taxon>Bacillota</taxon>
        <taxon>Bacilli</taxon>
        <taxon>Bacillales</taxon>
        <taxon>Paenibacillaceae</taxon>
        <taxon>Brevibacillus</taxon>
    </lineage>
</organism>
<keyword evidence="2" id="KW-1003">Cell membrane</keyword>
<sequence length="672" mass="73275">MKMKSFKLPSLQTINGKLIIWLLIIGLVPMGVATTIMYQQSTAEIMENEQTSMQVLAENTAQSMQQWLEIRQAELQLAAKTDNMRSLDPQQQIRLVNTLKEQSQAYEAVLFTDEHGIVRAHTRKESINVMNLADRDYFKKGMQGQASFSDVIVSKGTGKRITPIATPVLGQDGQVHGVLSASVQIDTLIDKFLSAKTVNSNGMYPILVDNLGVIQYHPNQELIGKKTTEAGFAPDMVSLMETGSKASGSAVIDDHGETAVVAYAPLEINGFSVYLHVPQQAILSATVAMKMMAIWIAIVAALLIIIVAWLIARSISRPIRVVSEQVKKIAEGDLTGNNLALRRKDELGQLAQHINHMKESLKEFIGQVHVAADYVAESAGEFTANAEQLSKTTEQITISMQHVSEGAAQQSVGVNTSVIHLDELSRGVQQIADSSASIAEASGYTIQKATNGGEAVEKTVSRMQSIHAAVTDTDQLIRLLEERSTEIGEISEVITGIAGQTNLLALNAAIEAARAGEHGRGFAVVADEVRKLAEESQVSSSKIAQLIEQIQQDMVRSLEAMRHVKEQVEDGLHAVRETDSHFYEIVKSAQDVTDQIREMAAISEEMAAGTQQVTSSFSEIARITDEANHNTQEVAAATEEQLASMEEITSSAQTLNMMAAELRDKLSKFRVE</sequence>
<reference evidence="13" key="1">
    <citation type="submission" date="2021-01" db="EMBL/GenBank/DDBJ databases">
        <title>Genomic Encyclopedia of Type Strains, Phase IV (KMG-IV): sequencing the most valuable type-strain genomes for metagenomic binning, comparative biology and taxonomic classification.</title>
        <authorList>
            <person name="Goeker M."/>
        </authorList>
    </citation>
    <scope>NUCLEOTIDE SEQUENCE</scope>
    <source>
        <strain evidence="13">DSM 25523</strain>
    </source>
</reference>
<dbReference type="Pfam" id="PF02743">
    <property type="entry name" value="dCache_1"/>
    <property type="match status" value="1"/>
</dbReference>
<evidence type="ECO:0000256" key="1">
    <source>
        <dbReference type="ARBA" id="ARBA00004651"/>
    </source>
</evidence>
<evidence type="ECO:0000256" key="3">
    <source>
        <dbReference type="ARBA" id="ARBA00022500"/>
    </source>
</evidence>
<feature type="transmembrane region" description="Helical" evidence="10">
    <location>
        <begin position="292"/>
        <end position="312"/>
    </location>
</feature>
<dbReference type="CDD" id="cd12914">
    <property type="entry name" value="PDC1_DGC_like"/>
    <property type="match status" value="1"/>
</dbReference>
<evidence type="ECO:0000313" key="14">
    <source>
        <dbReference type="Proteomes" id="UP000717624"/>
    </source>
</evidence>
<proteinExistence type="inferred from homology"/>
<name>A0A938XW20_9BACL</name>
<evidence type="ECO:0000256" key="2">
    <source>
        <dbReference type="ARBA" id="ARBA00022475"/>
    </source>
</evidence>
<evidence type="ECO:0000256" key="4">
    <source>
        <dbReference type="ARBA" id="ARBA00022692"/>
    </source>
</evidence>
<dbReference type="AlphaFoldDB" id="A0A938XW20"/>
<dbReference type="GO" id="GO:0006935">
    <property type="term" value="P:chemotaxis"/>
    <property type="evidence" value="ECO:0007669"/>
    <property type="project" value="UniProtKB-KW"/>
</dbReference>
<keyword evidence="4 10" id="KW-0812">Transmembrane</keyword>
<dbReference type="RefSeq" id="WP_204516885.1">
    <property type="nucleotide sequence ID" value="NZ_BAABIN010000015.1"/>
</dbReference>
<dbReference type="SMART" id="SM00304">
    <property type="entry name" value="HAMP"/>
    <property type="match status" value="2"/>
</dbReference>
<dbReference type="SMART" id="SM00283">
    <property type="entry name" value="MA"/>
    <property type="match status" value="1"/>
</dbReference>
<evidence type="ECO:0000259" key="12">
    <source>
        <dbReference type="PROSITE" id="PS50885"/>
    </source>
</evidence>
<dbReference type="CDD" id="cd11386">
    <property type="entry name" value="MCP_signal"/>
    <property type="match status" value="1"/>
</dbReference>
<feature type="domain" description="HAMP" evidence="12">
    <location>
        <begin position="313"/>
        <end position="366"/>
    </location>
</feature>
<dbReference type="InterPro" id="IPR004089">
    <property type="entry name" value="MCPsignal_dom"/>
</dbReference>
<dbReference type="SUPFAM" id="SSF58104">
    <property type="entry name" value="Methyl-accepting chemotaxis protein (MCP) signaling domain"/>
    <property type="match status" value="1"/>
</dbReference>
<dbReference type="PANTHER" id="PTHR32089:SF112">
    <property type="entry name" value="LYSOZYME-LIKE PROTEIN-RELATED"/>
    <property type="match status" value="1"/>
</dbReference>
<dbReference type="CDD" id="cd12912">
    <property type="entry name" value="PDC2_MCP_like"/>
    <property type="match status" value="1"/>
</dbReference>
<evidence type="ECO:0000259" key="11">
    <source>
        <dbReference type="PROSITE" id="PS50111"/>
    </source>
</evidence>
<dbReference type="EMBL" id="JAFBEB010000002">
    <property type="protein sequence ID" value="MBM7589149.1"/>
    <property type="molecule type" value="Genomic_DNA"/>
</dbReference>
<dbReference type="InterPro" id="IPR029151">
    <property type="entry name" value="Sensor-like_sf"/>
</dbReference>
<dbReference type="Gene3D" id="1.10.287.950">
    <property type="entry name" value="Methyl-accepting chemotaxis protein"/>
    <property type="match status" value="1"/>
</dbReference>
<evidence type="ECO:0000256" key="5">
    <source>
        <dbReference type="ARBA" id="ARBA00022989"/>
    </source>
</evidence>
<dbReference type="Pfam" id="PF00015">
    <property type="entry name" value="MCPsignal"/>
    <property type="match status" value="1"/>
</dbReference>
<dbReference type="Gene3D" id="6.10.340.10">
    <property type="match status" value="1"/>
</dbReference>
<protein>
    <submittedName>
        <fullName evidence="13">Methyl-accepting chemotaxis protein</fullName>
    </submittedName>
</protein>
<comment type="subcellular location">
    <subcellularLocation>
        <location evidence="1">Cell membrane</location>
        <topology evidence="1">Multi-pass membrane protein</topology>
    </subcellularLocation>
</comment>
<evidence type="ECO:0000256" key="9">
    <source>
        <dbReference type="PROSITE-ProRule" id="PRU00284"/>
    </source>
</evidence>
<keyword evidence="3" id="KW-0145">Chemotaxis</keyword>
<evidence type="ECO:0000256" key="6">
    <source>
        <dbReference type="ARBA" id="ARBA00023136"/>
    </source>
</evidence>
<dbReference type="PROSITE" id="PS50111">
    <property type="entry name" value="CHEMOTAXIS_TRANSDUC_2"/>
    <property type="match status" value="1"/>
</dbReference>
<evidence type="ECO:0000256" key="10">
    <source>
        <dbReference type="SAM" id="Phobius"/>
    </source>
</evidence>
<dbReference type="PROSITE" id="PS50885">
    <property type="entry name" value="HAMP"/>
    <property type="match status" value="1"/>
</dbReference>
<keyword evidence="14" id="KW-1185">Reference proteome</keyword>
<dbReference type="InterPro" id="IPR003660">
    <property type="entry name" value="HAMP_dom"/>
</dbReference>
<comment type="caution">
    <text evidence="13">The sequence shown here is derived from an EMBL/GenBank/DDBJ whole genome shotgun (WGS) entry which is preliminary data.</text>
</comment>
<keyword evidence="5 10" id="KW-1133">Transmembrane helix</keyword>
<feature type="domain" description="Methyl-accepting transducer" evidence="11">
    <location>
        <begin position="385"/>
        <end position="621"/>
    </location>
</feature>
<evidence type="ECO:0000313" key="13">
    <source>
        <dbReference type="EMBL" id="MBM7589149.1"/>
    </source>
</evidence>
<dbReference type="PANTHER" id="PTHR32089">
    <property type="entry name" value="METHYL-ACCEPTING CHEMOTAXIS PROTEIN MCPB"/>
    <property type="match status" value="1"/>
</dbReference>
<gene>
    <name evidence="13" type="ORF">JOD01_000747</name>
</gene>
<dbReference type="GO" id="GO:0005886">
    <property type="term" value="C:plasma membrane"/>
    <property type="evidence" value="ECO:0007669"/>
    <property type="project" value="UniProtKB-SubCell"/>
</dbReference>
<evidence type="ECO:0000256" key="7">
    <source>
        <dbReference type="ARBA" id="ARBA00023224"/>
    </source>
</evidence>
<keyword evidence="6 10" id="KW-0472">Membrane</keyword>